<dbReference type="AlphaFoldDB" id="A0A3B3BMW0"/>
<keyword evidence="2" id="KW-1185">Reference proteome</keyword>
<name>A0A3B3BMW0_ORYME</name>
<dbReference type="Gene3D" id="3.10.20.90">
    <property type="entry name" value="Phosphatidylinositol 3-kinase Catalytic Subunit, Chain A, domain 1"/>
    <property type="match status" value="1"/>
</dbReference>
<dbReference type="Ensembl" id="ENSOMET00000005520.1">
    <property type="protein sequence ID" value="ENSOMEP00000006614.1"/>
    <property type="gene ID" value="ENSOMEG00000007665.1"/>
</dbReference>
<dbReference type="PaxDb" id="30732-ENSOMEP00000006614"/>
<sequence>MSVTVKACLLGRYEQVKEIRRFPVDQHVYRSFDNLRRKTAAVFSNLKNSSFSLFYKGEPRGTGPSRDINLFSPKTLTSERFWSPSSPAHHSDDTSCFI</sequence>
<reference evidence="1" key="2">
    <citation type="submission" date="2025-09" db="UniProtKB">
        <authorList>
            <consortium name="Ensembl"/>
        </authorList>
    </citation>
    <scope>IDENTIFICATION</scope>
</reference>
<evidence type="ECO:0000313" key="1">
    <source>
        <dbReference type="Ensembl" id="ENSOMEP00000006614.1"/>
    </source>
</evidence>
<proteinExistence type="predicted"/>
<evidence type="ECO:0000313" key="2">
    <source>
        <dbReference type="Proteomes" id="UP000261560"/>
    </source>
</evidence>
<dbReference type="STRING" id="30732.ENSOMEP00000006614"/>
<dbReference type="Proteomes" id="UP000261560">
    <property type="component" value="Unplaced"/>
</dbReference>
<dbReference type="GeneTree" id="ENSGT00940000177669"/>
<dbReference type="OMA" id="DQHVYRS"/>
<protein>
    <submittedName>
        <fullName evidence="1">Uncharacterized protein</fullName>
    </submittedName>
</protein>
<reference evidence="1" key="1">
    <citation type="submission" date="2025-08" db="UniProtKB">
        <authorList>
            <consortium name="Ensembl"/>
        </authorList>
    </citation>
    <scope>IDENTIFICATION</scope>
</reference>
<accession>A0A3B3BMW0</accession>
<organism evidence="1 2">
    <name type="scientific">Oryzias melastigma</name>
    <name type="common">Marine medaka</name>
    <dbReference type="NCBI Taxonomy" id="30732"/>
    <lineage>
        <taxon>Eukaryota</taxon>
        <taxon>Metazoa</taxon>
        <taxon>Chordata</taxon>
        <taxon>Craniata</taxon>
        <taxon>Vertebrata</taxon>
        <taxon>Euteleostomi</taxon>
        <taxon>Actinopterygii</taxon>
        <taxon>Neopterygii</taxon>
        <taxon>Teleostei</taxon>
        <taxon>Neoteleostei</taxon>
        <taxon>Acanthomorphata</taxon>
        <taxon>Ovalentaria</taxon>
        <taxon>Atherinomorphae</taxon>
        <taxon>Beloniformes</taxon>
        <taxon>Adrianichthyidae</taxon>
        <taxon>Oryziinae</taxon>
        <taxon>Oryzias</taxon>
    </lineage>
</organism>